<dbReference type="InterPro" id="IPR002108">
    <property type="entry name" value="ADF-H"/>
</dbReference>
<dbReference type="GO" id="GO:0030864">
    <property type="term" value="C:cortical actin cytoskeleton"/>
    <property type="evidence" value="ECO:0007669"/>
    <property type="project" value="TreeGrafter"/>
</dbReference>
<feature type="compositionally biased region" description="Polar residues" evidence="8">
    <location>
        <begin position="181"/>
        <end position="207"/>
    </location>
</feature>
<accession>A0A1Y1VEM4</accession>
<dbReference type="InterPro" id="IPR029006">
    <property type="entry name" value="ADF-H/Gelsolin-like_dom_sf"/>
</dbReference>
<evidence type="ECO:0000313" key="12">
    <source>
        <dbReference type="Proteomes" id="UP000193719"/>
    </source>
</evidence>
<dbReference type="InterPro" id="IPR036028">
    <property type="entry name" value="SH3-like_dom_sf"/>
</dbReference>
<evidence type="ECO:0000256" key="4">
    <source>
        <dbReference type="ARBA" id="ARBA00023203"/>
    </source>
</evidence>
<evidence type="ECO:0000256" key="7">
    <source>
        <dbReference type="PROSITE-ProRule" id="PRU00192"/>
    </source>
</evidence>
<dbReference type="Pfam" id="PF00241">
    <property type="entry name" value="Cofilin_ADF"/>
    <property type="match status" value="1"/>
</dbReference>
<dbReference type="GO" id="GO:0030833">
    <property type="term" value="P:regulation of actin filament polymerization"/>
    <property type="evidence" value="ECO:0007669"/>
    <property type="project" value="TreeGrafter"/>
</dbReference>
<feature type="compositionally biased region" description="Basic and acidic residues" evidence="8">
    <location>
        <begin position="350"/>
        <end position="372"/>
    </location>
</feature>
<dbReference type="Gene3D" id="2.30.30.40">
    <property type="entry name" value="SH3 Domains"/>
    <property type="match status" value="2"/>
</dbReference>
<dbReference type="OrthoDB" id="5971719at2759"/>
<evidence type="ECO:0000313" key="11">
    <source>
        <dbReference type="EMBL" id="ORX54219.1"/>
    </source>
</evidence>
<reference evidence="11 12" key="1">
    <citation type="submission" date="2016-08" db="EMBL/GenBank/DDBJ databases">
        <title>Genomes of anaerobic fungi encode conserved fungal cellulosomes for biomass hydrolysis.</title>
        <authorList>
            <consortium name="DOE Joint Genome Institute"/>
            <person name="Haitjema C.H."/>
            <person name="Gilmore S.P."/>
            <person name="Henske J.K."/>
            <person name="Solomon K.V."/>
            <person name="De Groot R."/>
            <person name="Kuo A."/>
            <person name="Mondo S.J."/>
            <person name="Salamov A.A."/>
            <person name="Labutti K."/>
            <person name="Zhao Z."/>
            <person name="Chiniquy J."/>
            <person name="Barry K."/>
            <person name="Brewer H.M."/>
            <person name="Purvine S.O."/>
            <person name="Wright A.T."/>
            <person name="Boxma B."/>
            <person name="Van Alen T."/>
            <person name="Hackstein J.H."/>
            <person name="Baker S.E."/>
            <person name="Grigoriev I.V."/>
            <person name="O'Malley M.A."/>
        </authorList>
    </citation>
    <scope>NUCLEOTIDE SEQUENCE [LARGE SCALE GENOMIC DNA]</scope>
    <source>
        <strain evidence="12">finn</strain>
    </source>
</reference>
<evidence type="ECO:0008006" key="13">
    <source>
        <dbReference type="Google" id="ProtNLM"/>
    </source>
</evidence>
<keyword evidence="2 7" id="KW-0728">SH3 domain</keyword>
<evidence type="ECO:0000259" key="9">
    <source>
        <dbReference type="PROSITE" id="PS50002"/>
    </source>
</evidence>
<feature type="domain" description="SH3" evidence="9">
    <location>
        <begin position="400"/>
        <end position="461"/>
    </location>
</feature>
<dbReference type="GO" id="GO:0051015">
    <property type="term" value="F:actin filament binding"/>
    <property type="evidence" value="ECO:0007669"/>
    <property type="project" value="TreeGrafter"/>
</dbReference>
<dbReference type="Pfam" id="PF00018">
    <property type="entry name" value="SH3_1"/>
    <property type="match status" value="1"/>
</dbReference>
<dbReference type="AlphaFoldDB" id="A0A1Y1VEM4"/>
<dbReference type="CDD" id="cd11281">
    <property type="entry name" value="ADF_drebrin_like"/>
    <property type="match status" value="1"/>
</dbReference>
<comment type="subcellular location">
    <subcellularLocation>
        <location evidence="1">Cytoplasm</location>
        <location evidence="1">Cytoskeleton</location>
    </subcellularLocation>
</comment>
<feature type="region of interest" description="Disordered" evidence="8">
    <location>
        <begin position="165"/>
        <end position="279"/>
    </location>
</feature>
<feature type="region of interest" description="Disordered" evidence="8">
    <location>
        <begin position="350"/>
        <end position="398"/>
    </location>
</feature>
<dbReference type="SMART" id="SM00326">
    <property type="entry name" value="SH3"/>
    <property type="match status" value="2"/>
</dbReference>
<dbReference type="FunFam" id="3.40.20.10:FF:000018">
    <property type="entry name" value="Coactosin-like 1"/>
    <property type="match status" value="1"/>
</dbReference>
<dbReference type="GO" id="GO:0005884">
    <property type="term" value="C:actin filament"/>
    <property type="evidence" value="ECO:0007669"/>
    <property type="project" value="TreeGrafter"/>
</dbReference>
<gene>
    <name evidence="11" type="ORF">BCR36DRAFT_348249</name>
</gene>
<feature type="compositionally biased region" description="Low complexity" evidence="8">
    <location>
        <begin position="208"/>
        <end position="224"/>
    </location>
</feature>
<dbReference type="Proteomes" id="UP000193719">
    <property type="component" value="Unassembled WGS sequence"/>
</dbReference>
<feature type="domain" description="SH3" evidence="9">
    <location>
        <begin position="479"/>
        <end position="538"/>
    </location>
</feature>
<evidence type="ECO:0000256" key="6">
    <source>
        <dbReference type="ARBA" id="ARBA00038052"/>
    </source>
</evidence>
<keyword evidence="4" id="KW-0009">Actin-binding</keyword>
<dbReference type="STRING" id="1754191.A0A1Y1VEM4"/>
<dbReference type="PRINTS" id="PR00452">
    <property type="entry name" value="SH3DOMAIN"/>
</dbReference>
<proteinExistence type="inferred from homology"/>
<dbReference type="SMART" id="SM00102">
    <property type="entry name" value="ADF"/>
    <property type="match status" value="1"/>
</dbReference>
<dbReference type="Gene3D" id="3.40.20.10">
    <property type="entry name" value="Severin"/>
    <property type="match status" value="1"/>
</dbReference>
<name>A0A1Y1VEM4_9FUNG</name>
<feature type="domain" description="ADF-H" evidence="10">
    <location>
        <begin position="5"/>
        <end position="133"/>
    </location>
</feature>
<reference evidence="11 12" key="2">
    <citation type="submission" date="2016-08" db="EMBL/GenBank/DDBJ databases">
        <title>Pervasive Adenine N6-methylation of Active Genes in Fungi.</title>
        <authorList>
            <consortium name="DOE Joint Genome Institute"/>
            <person name="Mondo S.J."/>
            <person name="Dannebaum R.O."/>
            <person name="Kuo R.C."/>
            <person name="Labutti K."/>
            <person name="Haridas S."/>
            <person name="Kuo A."/>
            <person name="Salamov A."/>
            <person name="Ahrendt S.R."/>
            <person name="Lipzen A."/>
            <person name="Sullivan W."/>
            <person name="Andreopoulos W.B."/>
            <person name="Clum A."/>
            <person name="Lindquist E."/>
            <person name="Daum C."/>
            <person name="Ramamoorthy G.K."/>
            <person name="Gryganskyi A."/>
            <person name="Culley D."/>
            <person name="Magnuson J.K."/>
            <person name="James T.Y."/>
            <person name="O'Malley M.A."/>
            <person name="Stajich J.E."/>
            <person name="Spatafora J.W."/>
            <person name="Visel A."/>
            <person name="Grigoriev I.V."/>
        </authorList>
    </citation>
    <scope>NUCLEOTIDE SEQUENCE [LARGE SCALE GENOMIC DNA]</scope>
    <source>
        <strain evidence="12">finn</strain>
    </source>
</reference>
<evidence type="ECO:0000256" key="2">
    <source>
        <dbReference type="ARBA" id="ARBA00022443"/>
    </source>
</evidence>
<evidence type="ECO:0000259" key="10">
    <source>
        <dbReference type="PROSITE" id="PS51263"/>
    </source>
</evidence>
<protein>
    <recommendedName>
        <fullName evidence="13">Actin depolymerizing protein</fullName>
    </recommendedName>
</protein>
<dbReference type="InterPro" id="IPR001452">
    <property type="entry name" value="SH3_domain"/>
</dbReference>
<evidence type="ECO:0000256" key="3">
    <source>
        <dbReference type="ARBA" id="ARBA00022490"/>
    </source>
</evidence>
<dbReference type="PROSITE" id="PS51263">
    <property type="entry name" value="ADF_H"/>
    <property type="match status" value="1"/>
</dbReference>
<organism evidence="11 12">
    <name type="scientific">Piromyces finnis</name>
    <dbReference type="NCBI Taxonomy" id="1754191"/>
    <lineage>
        <taxon>Eukaryota</taxon>
        <taxon>Fungi</taxon>
        <taxon>Fungi incertae sedis</taxon>
        <taxon>Chytridiomycota</taxon>
        <taxon>Chytridiomycota incertae sedis</taxon>
        <taxon>Neocallimastigomycetes</taxon>
        <taxon>Neocallimastigales</taxon>
        <taxon>Neocallimastigaceae</taxon>
        <taxon>Piromyces</taxon>
    </lineage>
</organism>
<dbReference type="SUPFAM" id="SSF50044">
    <property type="entry name" value="SH3-domain"/>
    <property type="match status" value="2"/>
</dbReference>
<dbReference type="GO" id="GO:0030427">
    <property type="term" value="C:site of polarized growth"/>
    <property type="evidence" value="ECO:0007669"/>
    <property type="project" value="TreeGrafter"/>
</dbReference>
<evidence type="ECO:0000256" key="1">
    <source>
        <dbReference type="ARBA" id="ARBA00004245"/>
    </source>
</evidence>
<feature type="compositionally biased region" description="Polar residues" evidence="8">
    <location>
        <begin position="244"/>
        <end position="271"/>
    </location>
</feature>
<evidence type="ECO:0000256" key="8">
    <source>
        <dbReference type="SAM" id="MobiDB-lite"/>
    </source>
</evidence>
<dbReference type="PANTHER" id="PTHR10829">
    <property type="entry name" value="CORTACTIN AND DREBRIN"/>
    <property type="match status" value="1"/>
</dbReference>
<dbReference type="PRINTS" id="PR00499">
    <property type="entry name" value="P67PHOX"/>
</dbReference>
<comment type="similarity">
    <text evidence="6">Belongs to the actin-binding proteins ADF family. Coactosin subfamily.</text>
</comment>
<comment type="caution">
    <text evidence="11">The sequence shown here is derived from an EMBL/GenBank/DDBJ whole genome shotgun (WGS) entry which is preliminary data.</text>
</comment>
<keyword evidence="3" id="KW-0963">Cytoplasm</keyword>
<dbReference type="Pfam" id="PF14604">
    <property type="entry name" value="SH3_9"/>
    <property type="match status" value="1"/>
</dbReference>
<dbReference type="PROSITE" id="PS50002">
    <property type="entry name" value="SH3"/>
    <property type="match status" value="2"/>
</dbReference>
<evidence type="ECO:0000256" key="5">
    <source>
        <dbReference type="ARBA" id="ARBA00023212"/>
    </source>
</evidence>
<sequence length="538" mass="60684">MSQVSFSENGKEIKNAYDSIISGESSFEWALYGYEDGSNEIELVDSGNGLEQLCDEFDEDEYQYAFARVTDPNSNLPRFVFISWCGESVPFTKKGMYNAFTNDVLRFFSGFHIHINARSKFDVDPDEIMKKVKSCSGANYSFHQKQEAKNKAFNNVEPKIELKAEENKTQACPSIAKKNPLNENYSNDFIKKNNTSNQNNSLETPSLSNENSSISGSSNNNGNITLKANPLNQSNPVDNDPSKQDNFSSSRRSSCDYNPLKPSSSRRSSNVGERKNGSVENIREAFEKINEAETETKENVTKVCSSSISSRINAFQNQIHEASENTREEQKIKKDLSSKNLKNWDQKINEHTKEQEPELKSIQKDESNKEPELILEPVQINDQAREPEPVPRSESNQEIQEGIIVKALYSYEAAEEGELSFDENEILTNIVEVPGEGWWSGNNSKGEYGMFPSNYVSTDLNAVADNEENFDKPSIEQSDSNITAKALYSYEAQDDSEISFDEGEVISGIILQDENWAIGFNQNLQQGMFPLNYVELNQ</sequence>
<keyword evidence="5" id="KW-0206">Cytoskeleton</keyword>
<dbReference type="PANTHER" id="PTHR10829:SF25">
    <property type="entry name" value="DREBRIN-LIKE PROTEIN"/>
    <property type="match status" value="1"/>
</dbReference>
<dbReference type="SUPFAM" id="SSF55753">
    <property type="entry name" value="Actin depolymerizing proteins"/>
    <property type="match status" value="1"/>
</dbReference>
<dbReference type="EMBL" id="MCFH01000011">
    <property type="protein sequence ID" value="ORX54219.1"/>
    <property type="molecule type" value="Genomic_DNA"/>
</dbReference>
<keyword evidence="12" id="KW-1185">Reference proteome</keyword>